<protein>
    <submittedName>
        <fullName evidence="2">Uncharacterized protein</fullName>
    </submittedName>
</protein>
<dbReference type="Proteomes" id="UP000009168">
    <property type="component" value="Unassembled WGS sequence"/>
</dbReference>
<dbReference type="RefSeq" id="XP_001021354.3">
    <property type="nucleotide sequence ID" value="XM_001021354.3"/>
</dbReference>
<feature type="coiled-coil region" evidence="1">
    <location>
        <begin position="82"/>
        <end position="109"/>
    </location>
</feature>
<keyword evidence="3" id="KW-1185">Reference proteome</keyword>
<evidence type="ECO:0000313" key="3">
    <source>
        <dbReference type="Proteomes" id="UP000009168"/>
    </source>
</evidence>
<keyword evidence="1" id="KW-0175">Coiled coil</keyword>
<evidence type="ECO:0000256" key="1">
    <source>
        <dbReference type="SAM" id="Coils"/>
    </source>
</evidence>
<gene>
    <name evidence="2" type="ORF">TTHERM_00316620</name>
</gene>
<dbReference type="EMBL" id="GG662605">
    <property type="protein sequence ID" value="EAS01109.3"/>
    <property type="molecule type" value="Genomic_DNA"/>
</dbReference>
<proteinExistence type="predicted"/>
<dbReference type="GeneID" id="7829746"/>
<accession>I7MG54</accession>
<sequence length="140" mass="16710">MNDQQNNEKETYEGYTNEVYYFQRNVQRNLYHQIIDKIINDIVSLSLTTDQEKKNKLNMDIKTFATIFSLQSFLLDNQLSVILGNHREYEKMKAEIEKYENAVDMRAKAEIQNLYLQQSLQNMDFLKKIDINQLSSEQKQ</sequence>
<evidence type="ECO:0000313" key="2">
    <source>
        <dbReference type="EMBL" id="EAS01109.3"/>
    </source>
</evidence>
<dbReference type="InParanoid" id="I7MG54"/>
<dbReference type="HOGENOM" id="CLU_1839208_0_0_1"/>
<name>I7MG54_TETTS</name>
<organism evidence="2 3">
    <name type="scientific">Tetrahymena thermophila (strain SB210)</name>
    <dbReference type="NCBI Taxonomy" id="312017"/>
    <lineage>
        <taxon>Eukaryota</taxon>
        <taxon>Sar</taxon>
        <taxon>Alveolata</taxon>
        <taxon>Ciliophora</taxon>
        <taxon>Intramacronucleata</taxon>
        <taxon>Oligohymenophorea</taxon>
        <taxon>Hymenostomatida</taxon>
        <taxon>Tetrahymenina</taxon>
        <taxon>Tetrahymenidae</taxon>
        <taxon>Tetrahymena</taxon>
    </lineage>
</organism>
<dbReference type="AlphaFoldDB" id="I7MG54"/>
<dbReference type="KEGG" id="tet:TTHERM_00316620"/>
<reference evidence="3" key="1">
    <citation type="journal article" date="2006" name="PLoS Biol.">
        <title>Macronuclear genome sequence of the ciliate Tetrahymena thermophila, a model eukaryote.</title>
        <authorList>
            <person name="Eisen J.A."/>
            <person name="Coyne R.S."/>
            <person name="Wu M."/>
            <person name="Wu D."/>
            <person name="Thiagarajan M."/>
            <person name="Wortman J.R."/>
            <person name="Badger J.H."/>
            <person name="Ren Q."/>
            <person name="Amedeo P."/>
            <person name="Jones K.M."/>
            <person name="Tallon L.J."/>
            <person name="Delcher A.L."/>
            <person name="Salzberg S.L."/>
            <person name="Silva J.C."/>
            <person name="Haas B.J."/>
            <person name="Majoros W.H."/>
            <person name="Farzad M."/>
            <person name="Carlton J.M."/>
            <person name="Smith R.K. Jr."/>
            <person name="Garg J."/>
            <person name="Pearlman R.E."/>
            <person name="Karrer K.M."/>
            <person name="Sun L."/>
            <person name="Manning G."/>
            <person name="Elde N.C."/>
            <person name="Turkewitz A.P."/>
            <person name="Asai D.J."/>
            <person name="Wilkes D.E."/>
            <person name="Wang Y."/>
            <person name="Cai H."/>
            <person name="Collins K."/>
            <person name="Stewart B.A."/>
            <person name="Lee S.R."/>
            <person name="Wilamowska K."/>
            <person name="Weinberg Z."/>
            <person name="Ruzzo W.L."/>
            <person name="Wloga D."/>
            <person name="Gaertig J."/>
            <person name="Frankel J."/>
            <person name="Tsao C.-C."/>
            <person name="Gorovsky M.A."/>
            <person name="Keeling P.J."/>
            <person name="Waller R.F."/>
            <person name="Patron N.J."/>
            <person name="Cherry J.M."/>
            <person name="Stover N.A."/>
            <person name="Krieger C.J."/>
            <person name="del Toro C."/>
            <person name="Ryder H.F."/>
            <person name="Williamson S.C."/>
            <person name="Barbeau R.A."/>
            <person name="Hamilton E.P."/>
            <person name="Orias E."/>
        </authorList>
    </citation>
    <scope>NUCLEOTIDE SEQUENCE [LARGE SCALE GENOMIC DNA]</scope>
    <source>
        <strain evidence="3">SB210</strain>
    </source>
</reference>